<dbReference type="InterPro" id="IPR032710">
    <property type="entry name" value="NTF2-like_dom_sf"/>
</dbReference>
<gene>
    <name evidence="2" type="ORF">DFQ12_0193</name>
</gene>
<evidence type="ECO:0000259" key="1">
    <source>
        <dbReference type="Pfam" id="PF12680"/>
    </source>
</evidence>
<comment type="caution">
    <text evidence="2">The sequence shown here is derived from an EMBL/GenBank/DDBJ whole genome shotgun (WGS) entry which is preliminary data.</text>
</comment>
<dbReference type="Proteomes" id="UP000286246">
    <property type="component" value="Unassembled WGS sequence"/>
</dbReference>
<dbReference type="Gene3D" id="3.10.450.50">
    <property type="match status" value="1"/>
</dbReference>
<dbReference type="InterPro" id="IPR037401">
    <property type="entry name" value="SnoaL-like"/>
</dbReference>
<evidence type="ECO:0000313" key="2">
    <source>
        <dbReference type="EMBL" id="RKE55362.1"/>
    </source>
</evidence>
<protein>
    <submittedName>
        <fullName evidence="2">SnoaL-like protein</fullName>
    </submittedName>
</protein>
<sequence>MENTVQKLTSASVLNDRTEKIFRYVEAYNKMDVEDMVANFDDGIIFQNIMNDEKTMELQGIEEFKKQAIEALSYFSEREQTIESITHTHSSTEITINYRAIAAIDFPNGLKKGDEINLKGKSIFEFSAHGKIVRLTDIA</sequence>
<dbReference type="OrthoDB" id="582835at2"/>
<evidence type="ECO:0000313" key="3">
    <source>
        <dbReference type="Proteomes" id="UP000286246"/>
    </source>
</evidence>
<organism evidence="2 3">
    <name type="scientific">Sphingobacterium detergens</name>
    <dbReference type="NCBI Taxonomy" id="1145106"/>
    <lineage>
        <taxon>Bacteria</taxon>
        <taxon>Pseudomonadati</taxon>
        <taxon>Bacteroidota</taxon>
        <taxon>Sphingobacteriia</taxon>
        <taxon>Sphingobacteriales</taxon>
        <taxon>Sphingobacteriaceae</taxon>
        <taxon>Sphingobacterium</taxon>
    </lineage>
</organism>
<proteinExistence type="predicted"/>
<dbReference type="EMBL" id="RAPY01000001">
    <property type="protein sequence ID" value="RKE55362.1"/>
    <property type="molecule type" value="Genomic_DNA"/>
</dbReference>
<keyword evidence="3" id="KW-1185">Reference proteome</keyword>
<reference evidence="2 3" key="1">
    <citation type="submission" date="2018-09" db="EMBL/GenBank/DDBJ databases">
        <title>Genomic Encyclopedia of Type Strains, Phase III (KMG-III): the genomes of soil and plant-associated and newly described type strains.</title>
        <authorList>
            <person name="Whitman W."/>
        </authorList>
    </citation>
    <scope>NUCLEOTIDE SEQUENCE [LARGE SCALE GENOMIC DNA]</scope>
    <source>
        <strain evidence="2 3">CECT 7938</strain>
    </source>
</reference>
<dbReference type="RefSeq" id="WP_120257151.1">
    <property type="nucleotide sequence ID" value="NZ_RAPY01000001.1"/>
</dbReference>
<feature type="domain" description="SnoaL-like" evidence="1">
    <location>
        <begin position="23"/>
        <end position="134"/>
    </location>
</feature>
<dbReference type="Pfam" id="PF12680">
    <property type="entry name" value="SnoaL_2"/>
    <property type="match status" value="1"/>
</dbReference>
<dbReference type="AlphaFoldDB" id="A0A420BF80"/>
<dbReference type="SUPFAM" id="SSF54427">
    <property type="entry name" value="NTF2-like"/>
    <property type="match status" value="1"/>
</dbReference>
<accession>A0A420BF80</accession>
<name>A0A420BF80_SPHD1</name>